<comment type="caution">
    <text evidence="1">The sequence shown here is derived from an EMBL/GenBank/DDBJ whole genome shotgun (WGS) entry which is preliminary data.</text>
</comment>
<dbReference type="Proteomes" id="UP000186631">
    <property type="component" value="Unassembled WGS sequence"/>
</dbReference>
<dbReference type="AlphaFoldDB" id="A0A1Q6JRF6"/>
<name>A0A1Q6JRF6_PHOVU</name>
<dbReference type="PANTHER" id="PTHR36455:SF1">
    <property type="entry name" value="BLR8292 PROTEIN"/>
    <property type="match status" value="1"/>
</dbReference>
<protein>
    <submittedName>
        <fullName evidence="1">Transposase</fullName>
    </submittedName>
</protein>
<sequence>MFSLNESLHYYLYPYYINMGCGIEILSELVRNTKTGNPLSGDVYLFCGKKRDMIKLLRWQEDGFILYQKRLEDGTFELPRFNPREDWNKIEWKTFMMIMSGISLNSVKYRKRLRL</sequence>
<dbReference type="EMBL" id="MNQV01000020">
    <property type="protein sequence ID" value="OKZ55652.1"/>
    <property type="molecule type" value="Genomic_DNA"/>
</dbReference>
<dbReference type="NCBIfam" id="NF033819">
    <property type="entry name" value="IS66_TnpB"/>
    <property type="match status" value="1"/>
</dbReference>
<evidence type="ECO:0000313" key="1">
    <source>
        <dbReference type="EMBL" id="OKZ55652.1"/>
    </source>
</evidence>
<reference evidence="1 2" key="1">
    <citation type="journal article" date="2016" name="Nat. Biotechnol.">
        <title>Measurement of bacterial replication rates in microbial communities.</title>
        <authorList>
            <person name="Brown C.T."/>
            <person name="Olm M.R."/>
            <person name="Thomas B.C."/>
            <person name="Banfield J.F."/>
        </authorList>
    </citation>
    <scope>NUCLEOTIDE SEQUENCE [LARGE SCALE GENOMIC DNA]</scope>
    <source>
        <strain evidence="1">42_262</strain>
    </source>
</reference>
<evidence type="ECO:0000313" key="2">
    <source>
        <dbReference type="Proteomes" id="UP000186631"/>
    </source>
</evidence>
<dbReference type="InterPro" id="IPR008878">
    <property type="entry name" value="Transposase_IS66_Orf2"/>
</dbReference>
<accession>A0A1Q6JRF6</accession>
<gene>
    <name evidence="1" type="ORF">BHV80_00285</name>
</gene>
<dbReference type="PANTHER" id="PTHR36455">
    <property type="match status" value="1"/>
</dbReference>
<organism evidence="1 2">
    <name type="scientific">Phocaeicola vulgatus</name>
    <name type="common">Bacteroides vulgatus</name>
    <dbReference type="NCBI Taxonomy" id="821"/>
    <lineage>
        <taxon>Bacteria</taxon>
        <taxon>Pseudomonadati</taxon>
        <taxon>Bacteroidota</taxon>
        <taxon>Bacteroidia</taxon>
        <taxon>Bacteroidales</taxon>
        <taxon>Bacteroidaceae</taxon>
        <taxon>Phocaeicola</taxon>
    </lineage>
</organism>
<proteinExistence type="predicted"/>
<dbReference type="Pfam" id="PF05717">
    <property type="entry name" value="TnpB_IS66"/>
    <property type="match status" value="1"/>
</dbReference>